<evidence type="ECO:0000256" key="1">
    <source>
        <dbReference type="SAM" id="MobiDB-lite"/>
    </source>
</evidence>
<reference evidence="3 4" key="1">
    <citation type="submission" date="2022-05" db="EMBL/GenBank/DDBJ databases">
        <authorList>
            <consortium name="Genoscope - CEA"/>
            <person name="William W."/>
        </authorList>
    </citation>
    <scope>NUCLEOTIDE SEQUENCE [LARGE SCALE GENOMIC DNA]</scope>
</reference>
<protein>
    <recommendedName>
        <fullName evidence="5">FG-GAP repeat-containing protein</fullName>
    </recommendedName>
</protein>
<sequence>MNADPLIKLLPFDVSKVRAQDVVVVLAVFAAVFLFRAPNVWELKPSWQLGSTSEIHHKPGKNQSPVPLITDLDSDGINEVILATEDGRLQIHMLPPQEDHEPSFTLPHLHMKKEVVLKSNSSQSALPVALGAGCDHRRLSSLDVCRQIIVVVTDDGVVHCFTDQLEQLWMTVVFKDDKELQSMYFREIAVRIVPYSPDHGLVLIGGKVAKEDPFKDHHLEHDHQHNMSAGLSADEIAKLPPRRLRHTKMTFEEKEHFSTYALNSKTGATHWKHEPGDYEAMKNSREDILSAYHFKLALHSSQYHVGEVHWSYYTESLITSMPYRWQHPADTKIQTAHFVKKMPSSAARTPNRTPSVRHETHSKPELSRERQPNVVVIHRQKSIEVLSLDSGKPLCTYTVSKDATSASDINGDNVIEHVTMYFSSEPRVQAEINPCSAVVTSGAKTLFTGSICGPSSSFGRYFDSSAEEHFREEPVPVAPLLVDSPLDRSGIFSHLSGDKVKRESIRGYDSVFIISSGRLTSFGPYGEFNWQVDTEASWLNYDPKETNPRKVDFVPNIQAVTTSVGGVKDAVLVTGRSRLVLVSLKDGSLLASHTIPCEPLSPVAHGDFTNDGLMDFVVHCRASYLGFSLDSRPGFWWTAVWVACGLGAIAIAVLILRFIEEVIA</sequence>
<dbReference type="PANTHER" id="PTHR34284:SF1">
    <property type="entry name" value="FG-GAP REPEAT-CONTAINING PROTEIN"/>
    <property type="match status" value="1"/>
</dbReference>
<feature type="compositionally biased region" description="Basic and acidic residues" evidence="1">
    <location>
        <begin position="356"/>
        <end position="371"/>
    </location>
</feature>
<dbReference type="EMBL" id="CALNXK010000012">
    <property type="protein sequence ID" value="CAH3044937.1"/>
    <property type="molecule type" value="Genomic_DNA"/>
</dbReference>
<evidence type="ECO:0000256" key="2">
    <source>
        <dbReference type="SAM" id="Phobius"/>
    </source>
</evidence>
<keyword evidence="2" id="KW-1133">Transmembrane helix</keyword>
<evidence type="ECO:0000313" key="3">
    <source>
        <dbReference type="EMBL" id="CAH3044937.1"/>
    </source>
</evidence>
<feature type="region of interest" description="Disordered" evidence="1">
    <location>
        <begin position="341"/>
        <end position="371"/>
    </location>
</feature>
<proteinExistence type="predicted"/>
<comment type="caution">
    <text evidence="3">The sequence shown here is derived from an EMBL/GenBank/DDBJ whole genome shotgun (WGS) entry which is preliminary data.</text>
</comment>
<feature type="transmembrane region" description="Helical" evidence="2">
    <location>
        <begin position="635"/>
        <end position="659"/>
    </location>
</feature>
<organism evidence="3 4">
    <name type="scientific">Porites lobata</name>
    <dbReference type="NCBI Taxonomy" id="104759"/>
    <lineage>
        <taxon>Eukaryota</taxon>
        <taxon>Metazoa</taxon>
        <taxon>Cnidaria</taxon>
        <taxon>Anthozoa</taxon>
        <taxon>Hexacorallia</taxon>
        <taxon>Scleractinia</taxon>
        <taxon>Fungiina</taxon>
        <taxon>Poritidae</taxon>
        <taxon>Porites</taxon>
    </lineage>
</organism>
<keyword evidence="4" id="KW-1185">Reference proteome</keyword>
<gene>
    <name evidence="3" type="ORF">PLOB_00004554</name>
</gene>
<dbReference type="Proteomes" id="UP001159405">
    <property type="component" value="Unassembled WGS sequence"/>
</dbReference>
<evidence type="ECO:0008006" key="5">
    <source>
        <dbReference type="Google" id="ProtNLM"/>
    </source>
</evidence>
<name>A0ABN8N7T9_9CNID</name>
<evidence type="ECO:0000313" key="4">
    <source>
        <dbReference type="Proteomes" id="UP001159405"/>
    </source>
</evidence>
<keyword evidence="2" id="KW-0472">Membrane</keyword>
<dbReference type="PANTHER" id="PTHR34284">
    <property type="entry name" value="FG-GAP REPEAT-CONTAINING PROTEIN"/>
    <property type="match status" value="1"/>
</dbReference>
<keyword evidence="2" id="KW-0812">Transmembrane</keyword>
<accession>A0ABN8N7T9</accession>